<evidence type="ECO:0000256" key="2">
    <source>
        <dbReference type="PROSITE-ProRule" id="PRU00169"/>
    </source>
</evidence>
<dbReference type="CDD" id="cd00156">
    <property type="entry name" value="REC"/>
    <property type="match status" value="1"/>
</dbReference>
<feature type="domain" description="Response regulatory" evidence="3">
    <location>
        <begin position="3"/>
        <end position="116"/>
    </location>
</feature>
<dbReference type="AlphaFoldDB" id="A0A1F7GD70"/>
<dbReference type="SMART" id="SM00448">
    <property type="entry name" value="REC"/>
    <property type="match status" value="1"/>
</dbReference>
<protein>
    <recommendedName>
        <fullName evidence="3">Response regulatory domain-containing protein</fullName>
    </recommendedName>
</protein>
<dbReference type="PROSITE" id="PS50110">
    <property type="entry name" value="RESPONSE_REGULATORY"/>
    <property type="match status" value="1"/>
</dbReference>
<organism evidence="4 5">
    <name type="scientific">Candidatus Roizmanbacteria bacterium RIFCSPHIGHO2_01_FULL_39_12c</name>
    <dbReference type="NCBI Taxonomy" id="1802031"/>
    <lineage>
        <taxon>Bacteria</taxon>
        <taxon>Candidatus Roizmaniibacteriota</taxon>
    </lineage>
</organism>
<evidence type="ECO:0000259" key="3">
    <source>
        <dbReference type="PROSITE" id="PS50110"/>
    </source>
</evidence>
<dbReference type="Gene3D" id="3.40.50.2300">
    <property type="match status" value="1"/>
</dbReference>
<gene>
    <name evidence="4" type="ORF">A2774_05355</name>
</gene>
<sequence length="118" mass="13262">MKKILIIEDDQSLASAYRFKLSSSYETRNAVTGDDGLKEVHGWKPDLILLDLFLPGKSGQEVLAELKKHNKTKDIPVIVLTNLEGQNQAMIKQGADECLIKTDTSMDQVLKKIQEHLQ</sequence>
<dbReference type="PANTHER" id="PTHR44591">
    <property type="entry name" value="STRESS RESPONSE REGULATOR PROTEIN 1"/>
    <property type="match status" value="1"/>
</dbReference>
<dbReference type="Proteomes" id="UP000177208">
    <property type="component" value="Unassembled WGS sequence"/>
</dbReference>
<reference evidence="4 5" key="1">
    <citation type="journal article" date="2016" name="Nat. Commun.">
        <title>Thousands of microbial genomes shed light on interconnected biogeochemical processes in an aquifer system.</title>
        <authorList>
            <person name="Anantharaman K."/>
            <person name="Brown C.T."/>
            <person name="Hug L.A."/>
            <person name="Sharon I."/>
            <person name="Castelle C.J."/>
            <person name="Probst A.J."/>
            <person name="Thomas B.C."/>
            <person name="Singh A."/>
            <person name="Wilkins M.J."/>
            <person name="Karaoz U."/>
            <person name="Brodie E.L."/>
            <person name="Williams K.H."/>
            <person name="Hubbard S.S."/>
            <person name="Banfield J.F."/>
        </authorList>
    </citation>
    <scope>NUCLEOTIDE SEQUENCE [LARGE SCALE GENOMIC DNA]</scope>
</reference>
<dbReference type="SUPFAM" id="SSF52172">
    <property type="entry name" value="CheY-like"/>
    <property type="match status" value="1"/>
</dbReference>
<name>A0A1F7GD70_9BACT</name>
<dbReference type="InterPro" id="IPR050595">
    <property type="entry name" value="Bact_response_regulator"/>
</dbReference>
<keyword evidence="1 2" id="KW-0597">Phosphoprotein</keyword>
<dbReference type="PANTHER" id="PTHR44591:SF3">
    <property type="entry name" value="RESPONSE REGULATORY DOMAIN-CONTAINING PROTEIN"/>
    <property type="match status" value="1"/>
</dbReference>
<dbReference type="InterPro" id="IPR011006">
    <property type="entry name" value="CheY-like_superfamily"/>
</dbReference>
<accession>A0A1F7GD70</accession>
<dbReference type="GO" id="GO:0000160">
    <property type="term" value="P:phosphorelay signal transduction system"/>
    <property type="evidence" value="ECO:0007669"/>
    <property type="project" value="InterPro"/>
</dbReference>
<proteinExistence type="predicted"/>
<dbReference type="Pfam" id="PF00072">
    <property type="entry name" value="Response_reg"/>
    <property type="match status" value="1"/>
</dbReference>
<evidence type="ECO:0000256" key="1">
    <source>
        <dbReference type="ARBA" id="ARBA00022553"/>
    </source>
</evidence>
<feature type="modified residue" description="4-aspartylphosphate" evidence="2">
    <location>
        <position position="51"/>
    </location>
</feature>
<dbReference type="EMBL" id="MFZG01000017">
    <property type="protein sequence ID" value="OGK16807.1"/>
    <property type="molecule type" value="Genomic_DNA"/>
</dbReference>
<dbReference type="InterPro" id="IPR001789">
    <property type="entry name" value="Sig_transdc_resp-reg_receiver"/>
</dbReference>
<evidence type="ECO:0000313" key="4">
    <source>
        <dbReference type="EMBL" id="OGK16807.1"/>
    </source>
</evidence>
<evidence type="ECO:0000313" key="5">
    <source>
        <dbReference type="Proteomes" id="UP000177208"/>
    </source>
</evidence>
<comment type="caution">
    <text evidence="4">The sequence shown here is derived from an EMBL/GenBank/DDBJ whole genome shotgun (WGS) entry which is preliminary data.</text>
</comment>